<dbReference type="Ensembl" id="ENSSFAT00005001185.1">
    <property type="protein sequence ID" value="ENSSFAP00005001125.1"/>
    <property type="gene ID" value="ENSSFAG00005000809.1"/>
</dbReference>
<evidence type="ECO:0000313" key="4">
    <source>
        <dbReference type="Proteomes" id="UP000472267"/>
    </source>
</evidence>
<dbReference type="AlphaFoldDB" id="A0A672FAI5"/>
<dbReference type="InterPro" id="IPR016186">
    <property type="entry name" value="C-type_lectin-like/link_sf"/>
</dbReference>
<evidence type="ECO:0000259" key="2">
    <source>
        <dbReference type="PROSITE" id="PS50041"/>
    </source>
</evidence>
<dbReference type="PANTHER" id="PTHR45784:SF3">
    <property type="entry name" value="C-TYPE LECTIN DOMAIN FAMILY 4 MEMBER K-LIKE-RELATED"/>
    <property type="match status" value="1"/>
</dbReference>
<keyword evidence="4" id="KW-1185">Reference proteome</keyword>
<dbReference type="PANTHER" id="PTHR45784">
    <property type="entry name" value="C-TYPE LECTIN DOMAIN FAMILY 20 MEMBER A-RELATED"/>
    <property type="match status" value="1"/>
</dbReference>
<dbReference type="FunCoup" id="A0A672FAI5">
    <property type="interactions" value="19"/>
</dbReference>
<dbReference type="OMA" id="QFCMTES"/>
<protein>
    <recommendedName>
        <fullName evidence="2">C-type lectin domain-containing protein</fullName>
    </recommendedName>
</protein>
<feature type="domain" description="C-type lectin" evidence="2">
    <location>
        <begin position="23"/>
        <end position="131"/>
    </location>
</feature>
<dbReference type="InterPro" id="IPR016187">
    <property type="entry name" value="CTDL_fold"/>
</dbReference>
<evidence type="ECO:0000313" key="3">
    <source>
        <dbReference type="Ensembl" id="ENSSFAP00005001125.1"/>
    </source>
</evidence>
<proteinExistence type="predicted"/>
<reference evidence="3" key="1">
    <citation type="submission" date="2019-06" db="EMBL/GenBank/DDBJ databases">
        <authorList>
            <consortium name="Wellcome Sanger Institute Data Sharing"/>
        </authorList>
    </citation>
    <scope>NUCLEOTIDE SEQUENCE [LARGE SCALE GENOMIC DNA]</scope>
</reference>
<keyword evidence="1" id="KW-1015">Disulfide bond</keyword>
<accession>A0A672FAI5</accession>
<dbReference type="PROSITE" id="PS00615">
    <property type="entry name" value="C_TYPE_LECTIN_1"/>
    <property type="match status" value="1"/>
</dbReference>
<name>A0A672FAI5_SALFA</name>
<dbReference type="Gene3D" id="3.10.100.10">
    <property type="entry name" value="Mannose-Binding Protein A, subunit A"/>
    <property type="match status" value="1"/>
</dbReference>
<dbReference type="InParanoid" id="A0A672FAI5"/>
<organism evidence="3 4">
    <name type="scientific">Salarias fasciatus</name>
    <name type="common">Jewelled blenny</name>
    <name type="synonym">Blennius fasciatus</name>
    <dbReference type="NCBI Taxonomy" id="181472"/>
    <lineage>
        <taxon>Eukaryota</taxon>
        <taxon>Metazoa</taxon>
        <taxon>Chordata</taxon>
        <taxon>Craniata</taxon>
        <taxon>Vertebrata</taxon>
        <taxon>Euteleostomi</taxon>
        <taxon>Actinopterygii</taxon>
        <taxon>Neopterygii</taxon>
        <taxon>Teleostei</taxon>
        <taxon>Neoteleostei</taxon>
        <taxon>Acanthomorphata</taxon>
        <taxon>Ovalentaria</taxon>
        <taxon>Blenniimorphae</taxon>
        <taxon>Blenniiformes</taxon>
        <taxon>Blennioidei</taxon>
        <taxon>Blenniidae</taxon>
        <taxon>Salariinae</taxon>
        <taxon>Salarias</taxon>
    </lineage>
</organism>
<dbReference type="InterPro" id="IPR018378">
    <property type="entry name" value="C-type_lectin_CS"/>
</dbReference>
<reference evidence="3" key="2">
    <citation type="submission" date="2025-08" db="UniProtKB">
        <authorList>
            <consortium name="Ensembl"/>
        </authorList>
    </citation>
    <scope>IDENTIFICATION</scope>
</reference>
<sequence length="150" mass="17629">DVIPLISSSSQLTCVHLSLAAINDQKQYYLIEQNRTWEDAQSYCRANHTDLAMIENEEENRNVTTVRREHKTWIGLYREPWMWSDGTNSSFRNWMRRAPDNQYEQEHCAVEHPDHRWDDQDCSLQGHFICQGGKKNLNSLRNISNCSCVV</sequence>
<dbReference type="Pfam" id="PF00059">
    <property type="entry name" value="Lectin_C"/>
    <property type="match status" value="1"/>
</dbReference>
<evidence type="ECO:0000256" key="1">
    <source>
        <dbReference type="ARBA" id="ARBA00023157"/>
    </source>
</evidence>
<reference evidence="3" key="3">
    <citation type="submission" date="2025-09" db="UniProtKB">
        <authorList>
            <consortium name="Ensembl"/>
        </authorList>
    </citation>
    <scope>IDENTIFICATION</scope>
</reference>
<dbReference type="Proteomes" id="UP000472267">
    <property type="component" value="Chromosome 11"/>
</dbReference>
<dbReference type="SMART" id="SM00034">
    <property type="entry name" value="CLECT"/>
    <property type="match status" value="1"/>
</dbReference>
<dbReference type="PROSITE" id="PS50041">
    <property type="entry name" value="C_TYPE_LECTIN_2"/>
    <property type="match status" value="1"/>
</dbReference>
<dbReference type="InterPro" id="IPR001304">
    <property type="entry name" value="C-type_lectin-like"/>
</dbReference>
<dbReference type="SUPFAM" id="SSF56436">
    <property type="entry name" value="C-type lectin-like"/>
    <property type="match status" value="1"/>
</dbReference>